<evidence type="ECO:0000256" key="1">
    <source>
        <dbReference type="ARBA" id="ARBA00007261"/>
    </source>
</evidence>
<comment type="similarity">
    <text evidence="1">Belongs to the peptidase M16 family.</text>
</comment>
<dbReference type="InterPro" id="IPR001431">
    <property type="entry name" value="Pept_M16_Zn_BS"/>
</dbReference>
<dbReference type="EMBL" id="MN739011">
    <property type="protein sequence ID" value="QHT34955.1"/>
    <property type="molecule type" value="Genomic_DNA"/>
</dbReference>
<dbReference type="AlphaFoldDB" id="A0A6C0F721"/>
<evidence type="ECO:0000313" key="4">
    <source>
        <dbReference type="EMBL" id="QHT34955.1"/>
    </source>
</evidence>
<dbReference type="PANTHER" id="PTHR11851:SF49">
    <property type="entry name" value="MITOCHONDRIAL-PROCESSING PEPTIDASE SUBUNIT ALPHA"/>
    <property type="match status" value="1"/>
</dbReference>
<dbReference type="SUPFAM" id="SSF63411">
    <property type="entry name" value="LuxS/MPP-like metallohydrolase"/>
    <property type="match status" value="2"/>
</dbReference>
<reference evidence="4" key="1">
    <citation type="journal article" date="2020" name="Nature">
        <title>Giant virus diversity and host interactions through global metagenomics.</title>
        <authorList>
            <person name="Schulz F."/>
            <person name="Roux S."/>
            <person name="Paez-Espino D."/>
            <person name="Jungbluth S."/>
            <person name="Walsh D.A."/>
            <person name="Denef V.J."/>
            <person name="McMahon K.D."/>
            <person name="Konstantinidis K.T."/>
            <person name="Eloe-Fadrosh E.A."/>
            <person name="Kyrpides N.C."/>
            <person name="Woyke T."/>
        </authorList>
    </citation>
    <scope>NUCLEOTIDE SEQUENCE</scope>
    <source>
        <strain evidence="4">GVMAG-M-3300009180-1</strain>
    </source>
</reference>
<dbReference type="GO" id="GO:0004222">
    <property type="term" value="F:metalloendopeptidase activity"/>
    <property type="evidence" value="ECO:0007669"/>
    <property type="project" value="InterPro"/>
</dbReference>
<dbReference type="PANTHER" id="PTHR11851">
    <property type="entry name" value="METALLOPROTEASE"/>
    <property type="match status" value="1"/>
</dbReference>
<dbReference type="Pfam" id="PF05193">
    <property type="entry name" value="Peptidase_M16_C"/>
    <property type="match status" value="1"/>
</dbReference>
<evidence type="ECO:0000259" key="2">
    <source>
        <dbReference type="Pfam" id="PF00675"/>
    </source>
</evidence>
<sequence length="439" mass="50508">MPVSTYTYPNGFRLIYEKSNGSIPVTNMQIFVDFGSAYETDDSRGAAHFIEHMCFKGTKRIKESKQIQRTYDRVGAYINAYTDKRYTRYVTKCDSNYTESLMNLFADMLFNSLFRENDCAMEDKIVIEESSKSSDNSETELVDRSEEMLYNGSAFAYPIDTLAYHKKQMDCARMNELYKLFYQPNRISISIVSDLSLSHIKQMLASSPFAKLQNSAPYHNTINRCITPQSDTAYYIKEKITDKTTHISLGFRINREDRHAAIVLRTLIGGPMSSRLFIKLREDNGLTYTSSAYVTYYDIYGDLTLYAETDSTKVMSNSNGKKGVLPLMLDVINDILKNGVTVEEFEFAKGYLKGTMNGELDNNTLKCKHNGAHFLEYPDEPFYEYTKLYDAHYKNITRKEIDDVARKYFRKDNLSVCLIGGKTPKPNQVKAAIKLMYRH</sequence>
<dbReference type="InterPro" id="IPR011249">
    <property type="entry name" value="Metalloenz_LuxS/M16"/>
</dbReference>
<dbReference type="GO" id="GO:0006508">
    <property type="term" value="P:proteolysis"/>
    <property type="evidence" value="ECO:0007669"/>
    <property type="project" value="InterPro"/>
</dbReference>
<feature type="domain" description="Peptidase M16 C-terminal" evidence="3">
    <location>
        <begin position="174"/>
        <end position="349"/>
    </location>
</feature>
<dbReference type="InterPro" id="IPR007863">
    <property type="entry name" value="Peptidase_M16_C"/>
</dbReference>
<evidence type="ECO:0008006" key="5">
    <source>
        <dbReference type="Google" id="ProtNLM"/>
    </source>
</evidence>
<organism evidence="4">
    <name type="scientific">viral metagenome</name>
    <dbReference type="NCBI Taxonomy" id="1070528"/>
    <lineage>
        <taxon>unclassified sequences</taxon>
        <taxon>metagenomes</taxon>
        <taxon>organismal metagenomes</taxon>
    </lineage>
</organism>
<evidence type="ECO:0000259" key="3">
    <source>
        <dbReference type="Pfam" id="PF05193"/>
    </source>
</evidence>
<dbReference type="InterPro" id="IPR011765">
    <property type="entry name" value="Pept_M16_N"/>
</dbReference>
<dbReference type="PROSITE" id="PS00143">
    <property type="entry name" value="INSULINASE"/>
    <property type="match status" value="1"/>
</dbReference>
<dbReference type="Gene3D" id="3.30.830.10">
    <property type="entry name" value="Metalloenzyme, LuxS/M16 peptidase-like"/>
    <property type="match status" value="2"/>
</dbReference>
<dbReference type="InterPro" id="IPR050361">
    <property type="entry name" value="MPP/UQCRC_Complex"/>
</dbReference>
<feature type="domain" description="Peptidase M16 N-terminal" evidence="2">
    <location>
        <begin position="23"/>
        <end position="152"/>
    </location>
</feature>
<dbReference type="Pfam" id="PF00675">
    <property type="entry name" value="Peptidase_M16"/>
    <property type="match status" value="1"/>
</dbReference>
<proteinExistence type="inferred from homology"/>
<protein>
    <recommendedName>
        <fullName evidence="5">Peptidase M16 N-terminal domain-containing protein</fullName>
    </recommendedName>
</protein>
<accession>A0A6C0F721</accession>
<dbReference type="GO" id="GO:0046872">
    <property type="term" value="F:metal ion binding"/>
    <property type="evidence" value="ECO:0007669"/>
    <property type="project" value="InterPro"/>
</dbReference>
<name>A0A6C0F721_9ZZZZ</name>